<evidence type="ECO:0000256" key="2">
    <source>
        <dbReference type="SAM" id="SignalP"/>
    </source>
</evidence>
<sequence length="131" mass="14147">MFVPHFPSLGISITLATGLGQVCLRAPVPPRVSAWCSRVPLPVLFHCSSAVRPDESRPQPRRPTLHHGRRTGARTEDVQDDICNAGLCLLTGGFVEQPHGWMGSCHICTPAFPHAFGCCAQMLEGSPSHPD</sequence>
<proteinExistence type="predicted"/>
<protein>
    <recommendedName>
        <fullName evidence="5">Secreted protein</fullName>
    </recommendedName>
</protein>
<feature type="chain" id="PRO_5041928531" description="Secreted protein" evidence="2">
    <location>
        <begin position="21"/>
        <end position="131"/>
    </location>
</feature>
<feature type="region of interest" description="Disordered" evidence="1">
    <location>
        <begin position="51"/>
        <end position="73"/>
    </location>
</feature>
<evidence type="ECO:0000256" key="1">
    <source>
        <dbReference type="SAM" id="MobiDB-lite"/>
    </source>
</evidence>
<feature type="compositionally biased region" description="Basic residues" evidence="1">
    <location>
        <begin position="59"/>
        <end position="72"/>
    </location>
</feature>
<comment type="caution">
    <text evidence="3">The sequence shown here is derived from an EMBL/GenBank/DDBJ whole genome shotgun (WGS) entry which is preliminary data.</text>
</comment>
<accession>A0AAD9HTR5</accession>
<gene>
    <name evidence="3" type="ORF">LX32DRAFT_634567</name>
</gene>
<keyword evidence="4" id="KW-1185">Reference proteome</keyword>
<evidence type="ECO:0000313" key="3">
    <source>
        <dbReference type="EMBL" id="KAK2034146.1"/>
    </source>
</evidence>
<organism evidence="3 4">
    <name type="scientific">Colletotrichum zoysiae</name>
    <dbReference type="NCBI Taxonomy" id="1216348"/>
    <lineage>
        <taxon>Eukaryota</taxon>
        <taxon>Fungi</taxon>
        <taxon>Dikarya</taxon>
        <taxon>Ascomycota</taxon>
        <taxon>Pezizomycotina</taxon>
        <taxon>Sordariomycetes</taxon>
        <taxon>Hypocreomycetidae</taxon>
        <taxon>Glomerellales</taxon>
        <taxon>Glomerellaceae</taxon>
        <taxon>Colletotrichum</taxon>
        <taxon>Colletotrichum graminicola species complex</taxon>
    </lineage>
</organism>
<dbReference type="AlphaFoldDB" id="A0AAD9HTR5"/>
<dbReference type="EMBL" id="MU842816">
    <property type="protein sequence ID" value="KAK2034146.1"/>
    <property type="molecule type" value="Genomic_DNA"/>
</dbReference>
<keyword evidence="2" id="KW-0732">Signal</keyword>
<name>A0AAD9HTR5_9PEZI</name>
<evidence type="ECO:0000313" key="4">
    <source>
        <dbReference type="Proteomes" id="UP001232148"/>
    </source>
</evidence>
<evidence type="ECO:0008006" key="5">
    <source>
        <dbReference type="Google" id="ProtNLM"/>
    </source>
</evidence>
<reference evidence="3" key="1">
    <citation type="submission" date="2021-06" db="EMBL/GenBank/DDBJ databases">
        <title>Comparative genomics, transcriptomics and evolutionary studies reveal genomic signatures of adaptation to plant cell wall in hemibiotrophic fungi.</title>
        <authorList>
            <consortium name="DOE Joint Genome Institute"/>
            <person name="Baroncelli R."/>
            <person name="Diaz J.F."/>
            <person name="Benocci T."/>
            <person name="Peng M."/>
            <person name="Battaglia E."/>
            <person name="Haridas S."/>
            <person name="Andreopoulos W."/>
            <person name="Labutti K."/>
            <person name="Pangilinan J."/>
            <person name="Floch G.L."/>
            <person name="Makela M.R."/>
            <person name="Henrissat B."/>
            <person name="Grigoriev I.V."/>
            <person name="Crouch J.A."/>
            <person name="De Vries R.P."/>
            <person name="Sukno S.A."/>
            <person name="Thon M.R."/>
        </authorList>
    </citation>
    <scope>NUCLEOTIDE SEQUENCE</scope>
    <source>
        <strain evidence="3">MAFF235873</strain>
    </source>
</reference>
<dbReference type="Proteomes" id="UP001232148">
    <property type="component" value="Unassembled WGS sequence"/>
</dbReference>
<feature type="signal peptide" evidence="2">
    <location>
        <begin position="1"/>
        <end position="20"/>
    </location>
</feature>